<comment type="similarity">
    <text evidence="5">Belongs to the ABC-2 integral membrane protein family.</text>
</comment>
<proteinExistence type="inferred from homology"/>
<dbReference type="PRINTS" id="PR00164">
    <property type="entry name" value="ABC2TRNSPORT"/>
</dbReference>
<feature type="domain" description="ABC transmembrane type-2" evidence="6">
    <location>
        <begin position="7"/>
        <end position="236"/>
    </location>
</feature>
<feature type="transmembrane region" description="Helical" evidence="5">
    <location>
        <begin position="89"/>
        <end position="116"/>
    </location>
</feature>
<evidence type="ECO:0000256" key="2">
    <source>
        <dbReference type="ARBA" id="ARBA00022692"/>
    </source>
</evidence>
<dbReference type="PANTHER" id="PTHR43229">
    <property type="entry name" value="NODULATION PROTEIN J"/>
    <property type="match status" value="1"/>
</dbReference>
<keyword evidence="5" id="KW-1003">Cell membrane</keyword>
<evidence type="ECO:0000313" key="8">
    <source>
        <dbReference type="Proteomes" id="UP000273083"/>
    </source>
</evidence>
<comment type="caution">
    <text evidence="7">The sequence shown here is derived from an EMBL/GenBank/DDBJ whole genome shotgun (WGS) entry which is preliminary data.</text>
</comment>
<evidence type="ECO:0000259" key="6">
    <source>
        <dbReference type="PROSITE" id="PS51012"/>
    </source>
</evidence>
<evidence type="ECO:0000313" key="7">
    <source>
        <dbReference type="EMBL" id="ROR28441.1"/>
    </source>
</evidence>
<keyword evidence="3 5" id="KW-1133">Transmembrane helix</keyword>
<dbReference type="AlphaFoldDB" id="A0A3N1XQL4"/>
<dbReference type="EMBL" id="RJVG01000004">
    <property type="protein sequence ID" value="ROR28441.1"/>
    <property type="molecule type" value="Genomic_DNA"/>
</dbReference>
<feature type="transmembrane region" description="Helical" evidence="5">
    <location>
        <begin position="49"/>
        <end position="68"/>
    </location>
</feature>
<keyword evidence="4 5" id="KW-0472">Membrane</keyword>
<sequence length="238" mass="26373">MKTIFSLTFKSASRDPFLLLWSLILPIGGAIGLGIFIKSPDYPEHILTGMMAVSVLFYALTTTSFTILTQRRRGVYNLLRVTPMPLWRYVCSISGAWTIISFLCAVLVMLSGILALKLSVSIATILALLPTLMIAALGYVLLSFFIASLSRTENNVSILTNIITLPLIFSSSTFYSLDNAPGFIQILNKCNPFQWFVNALRGAFNLSWSDYFINTGLVLLVAIVAFLLALKTFRYTDV</sequence>
<dbReference type="PIRSF" id="PIRSF006648">
    <property type="entry name" value="DrrB"/>
    <property type="match status" value="1"/>
</dbReference>
<dbReference type="InterPro" id="IPR000412">
    <property type="entry name" value="ABC_2_transport"/>
</dbReference>
<keyword evidence="2 5" id="KW-0812">Transmembrane</keyword>
<organism evidence="7 8">
    <name type="scientific">Mobilisporobacter senegalensis</name>
    <dbReference type="NCBI Taxonomy" id="1329262"/>
    <lineage>
        <taxon>Bacteria</taxon>
        <taxon>Bacillati</taxon>
        <taxon>Bacillota</taxon>
        <taxon>Clostridia</taxon>
        <taxon>Lachnospirales</taxon>
        <taxon>Lachnospiraceae</taxon>
        <taxon>Mobilisporobacter</taxon>
    </lineage>
</organism>
<keyword evidence="5" id="KW-0813">Transport</keyword>
<dbReference type="InterPro" id="IPR013525">
    <property type="entry name" value="ABC2_TM"/>
</dbReference>
<feature type="transmembrane region" description="Helical" evidence="5">
    <location>
        <begin position="17"/>
        <end position="37"/>
    </location>
</feature>
<feature type="transmembrane region" description="Helical" evidence="5">
    <location>
        <begin position="122"/>
        <end position="146"/>
    </location>
</feature>
<evidence type="ECO:0000256" key="1">
    <source>
        <dbReference type="ARBA" id="ARBA00004141"/>
    </source>
</evidence>
<dbReference type="Pfam" id="PF01061">
    <property type="entry name" value="ABC2_membrane"/>
    <property type="match status" value="1"/>
</dbReference>
<dbReference type="PROSITE" id="PS51012">
    <property type="entry name" value="ABC_TM2"/>
    <property type="match status" value="1"/>
</dbReference>
<dbReference type="InterPro" id="IPR047817">
    <property type="entry name" value="ABC2_TM_bact-type"/>
</dbReference>
<dbReference type="InterPro" id="IPR051784">
    <property type="entry name" value="Nod_factor_ABC_transporter"/>
</dbReference>
<reference evidence="7 8" key="1">
    <citation type="submission" date="2018-11" db="EMBL/GenBank/DDBJ databases">
        <title>Genomic Encyclopedia of Type Strains, Phase IV (KMG-IV): sequencing the most valuable type-strain genomes for metagenomic binning, comparative biology and taxonomic classification.</title>
        <authorList>
            <person name="Goeker M."/>
        </authorList>
    </citation>
    <scope>NUCLEOTIDE SEQUENCE [LARGE SCALE GENOMIC DNA]</scope>
    <source>
        <strain evidence="7 8">DSM 26537</strain>
    </source>
</reference>
<feature type="transmembrane region" description="Helical" evidence="5">
    <location>
        <begin position="158"/>
        <end position="177"/>
    </location>
</feature>
<accession>A0A3N1XQL4</accession>
<name>A0A3N1XQL4_9FIRM</name>
<protein>
    <recommendedName>
        <fullName evidence="5">Transport permease protein</fullName>
    </recommendedName>
</protein>
<dbReference type="Proteomes" id="UP000273083">
    <property type="component" value="Unassembled WGS sequence"/>
</dbReference>
<dbReference type="GO" id="GO:0140359">
    <property type="term" value="F:ABC-type transporter activity"/>
    <property type="evidence" value="ECO:0007669"/>
    <property type="project" value="InterPro"/>
</dbReference>
<dbReference type="RefSeq" id="WP_123608950.1">
    <property type="nucleotide sequence ID" value="NZ_RJVG01000004.1"/>
</dbReference>
<dbReference type="GO" id="GO:0043190">
    <property type="term" value="C:ATP-binding cassette (ABC) transporter complex"/>
    <property type="evidence" value="ECO:0007669"/>
    <property type="project" value="InterPro"/>
</dbReference>
<dbReference type="PANTHER" id="PTHR43229:SF2">
    <property type="entry name" value="NODULATION PROTEIN J"/>
    <property type="match status" value="1"/>
</dbReference>
<evidence type="ECO:0000256" key="5">
    <source>
        <dbReference type="RuleBase" id="RU361157"/>
    </source>
</evidence>
<evidence type="ECO:0000256" key="4">
    <source>
        <dbReference type="ARBA" id="ARBA00023136"/>
    </source>
</evidence>
<keyword evidence="8" id="KW-1185">Reference proteome</keyword>
<comment type="subcellular location">
    <subcellularLocation>
        <location evidence="5">Cell membrane</location>
        <topology evidence="5">Multi-pass membrane protein</topology>
    </subcellularLocation>
    <subcellularLocation>
        <location evidence="1">Membrane</location>
        <topology evidence="1">Multi-pass membrane protein</topology>
    </subcellularLocation>
</comment>
<dbReference type="OrthoDB" id="9774758at2"/>
<gene>
    <name evidence="7" type="ORF">EDD66_10423</name>
</gene>
<evidence type="ECO:0000256" key="3">
    <source>
        <dbReference type="ARBA" id="ARBA00022989"/>
    </source>
</evidence>
<feature type="transmembrane region" description="Helical" evidence="5">
    <location>
        <begin position="211"/>
        <end position="230"/>
    </location>
</feature>